<dbReference type="OrthoDB" id="27214at2759"/>
<gene>
    <name evidence="2" type="ORF">K461DRAFT_326546</name>
</gene>
<dbReference type="Gene3D" id="3.90.226.10">
    <property type="entry name" value="2-enoyl-CoA Hydratase, Chain A, domain 1"/>
    <property type="match status" value="1"/>
</dbReference>
<dbReference type="PANTHER" id="PTHR37049:SF4">
    <property type="entry name" value="RHODANESE DOMAIN-CONTAINING PROTEIN"/>
    <property type="match status" value="1"/>
</dbReference>
<name>A0A9P4J6L6_9PEZI</name>
<accession>A0A9P4J6L6</accession>
<sequence length="710" mass="78712">MIPADLAYRCLQSIPFHRGDSLRLLDSITPFLDWQTTLARLKYPPQEYADKIQPPYDFYQIWRNIRVRAWRGGFRNQYDFGAAVYFAFQKAHDGHFGYSPKEFAGIFGFGRSTPLVSFSLDGLSPPKPYLFSDILAFVLNNGTFTPSAIATIDQQPAIRHLEDWSSHGTLQDRDALYNNLFYVPAQVALGEDGTGAGTFAGGGRGRWIYPGPQTRFEFENGTHLVVQNYARPLVSFEGIQTGADLYRKYLSIDRSKLQNVFQLASGADAATTPPATPTVTPSETLKPAPGYPPAMFRHSQNFNSGYFLQGAGYEDLVVIAAPSFVDGNGAQEFQNVIKQTIAAAMANRKTKLIIDLSGNAGGTVILGYDFFTQLFPNLLPFGGARFRAHEALNLLGAAASQLVAGVPRRLGLKPTVLNLLSGPWNYRSDSSIYNAPFRSWPEKFGPYQVGPLREKFTATIRWNLSDPVLPWMDGGVNVTGYPNKPPYTNPPFSSENIVMVYDGYCASTCTIFSELMRQQARVRTIALGGRSNTNIIQAVGGTKGSNNYAWGFILFQLLVPVYKGAPPMIKKLWQRSSIARYNQLFSFRGGSFMANVRDAMRQGDKTNTPLQFLYEPADCRVLYTPAMLIDQSVVWRTVADTAWGNKAACVAVDNSNRGRSFSHATHDTTTSSFSNETRAEISDNIKLQSILDSFSIETKDRKHSSGYMPA</sequence>
<keyword evidence="3" id="KW-1185">Reference proteome</keyword>
<dbReference type="Proteomes" id="UP000799439">
    <property type="component" value="Unassembled WGS sequence"/>
</dbReference>
<dbReference type="AlphaFoldDB" id="A0A9P4J6L6"/>
<dbReference type="SUPFAM" id="SSF52096">
    <property type="entry name" value="ClpP/crotonase"/>
    <property type="match status" value="1"/>
</dbReference>
<dbReference type="PANTHER" id="PTHR37049">
    <property type="entry name" value="PEPTIDASE S41 FAMILY PROTEIN"/>
    <property type="match status" value="1"/>
</dbReference>
<dbReference type="InterPro" id="IPR052766">
    <property type="entry name" value="S41A_metabolite_peptidase"/>
</dbReference>
<proteinExistence type="predicted"/>
<reference evidence="2" key="1">
    <citation type="journal article" date="2020" name="Stud. Mycol.">
        <title>101 Dothideomycetes genomes: a test case for predicting lifestyles and emergence of pathogens.</title>
        <authorList>
            <person name="Haridas S."/>
            <person name="Albert R."/>
            <person name="Binder M."/>
            <person name="Bloem J."/>
            <person name="Labutti K."/>
            <person name="Salamov A."/>
            <person name="Andreopoulos B."/>
            <person name="Baker S."/>
            <person name="Barry K."/>
            <person name="Bills G."/>
            <person name="Bluhm B."/>
            <person name="Cannon C."/>
            <person name="Castanera R."/>
            <person name="Culley D."/>
            <person name="Daum C."/>
            <person name="Ezra D."/>
            <person name="Gonzalez J."/>
            <person name="Henrissat B."/>
            <person name="Kuo A."/>
            <person name="Liang C."/>
            <person name="Lipzen A."/>
            <person name="Lutzoni F."/>
            <person name="Magnuson J."/>
            <person name="Mondo S."/>
            <person name="Nolan M."/>
            <person name="Ohm R."/>
            <person name="Pangilinan J."/>
            <person name="Park H.-J."/>
            <person name="Ramirez L."/>
            <person name="Alfaro M."/>
            <person name="Sun H."/>
            <person name="Tritt A."/>
            <person name="Yoshinaga Y."/>
            <person name="Zwiers L.-H."/>
            <person name="Turgeon B."/>
            <person name="Goodwin S."/>
            <person name="Spatafora J."/>
            <person name="Crous P."/>
            <person name="Grigoriev I."/>
        </authorList>
    </citation>
    <scope>NUCLEOTIDE SEQUENCE</scope>
    <source>
        <strain evidence="2">CBS 260.36</strain>
    </source>
</reference>
<dbReference type="EMBL" id="ML996082">
    <property type="protein sequence ID" value="KAF2156323.1"/>
    <property type="molecule type" value="Genomic_DNA"/>
</dbReference>
<feature type="domain" description="CPAF-like PDZ" evidence="1">
    <location>
        <begin position="109"/>
        <end position="236"/>
    </location>
</feature>
<organism evidence="2 3">
    <name type="scientific">Myriangium duriaei CBS 260.36</name>
    <dbReference type="NCBI Taxonomy" id="1168546"/>
    <lineage>
        <taxon>Eukaryota</taxon>
        <taxon>Fungi</taxon>
        <taxon>Dikarya</taxon>
        <taxon>Ascomycota</taxon>
        <taxon>Pezizomycotina</taxon>
        <taxon>Dothideomycetes</taxon>
        <taxon>Dothideomycetidae</taxon>
        <taxon>Myriangiales</taxon>
        <taxon>Myriangiaceae</taxon>
        <taxon>Myriangium</taxon>
    </lineage>
</organism>
<dbReference type="Pfam" id="PF23658">
    <property type="entry name" value="PDZ_CPAF_rel"/>
    <property type="match status" value="1"/>
</dbReference>
<dbReference type="InterPro" id="IPR029045">
    <property type="entry name" value="ClpP/crotonase-like_dom_sf"/>
</dbReference>
<dbReference type="InterPro" id="IPR056186">
    <property type="entry name" value="PDZ_CPAF-rel"/>
</dbReference>
<protein>
    <recommendedName>
        <fullName evidence="1">CPAF-like PDZ domain-containing protein</fullName>
    </recommendedName>
</protein>
<comment type="caution">
    <text evidence="2">The sequence shown here is derived from an EMBL/GenBank/DDBJ whole genome shotgun (WGS) entry which is preliminary data.</text>
</comment>
<evidence type="ECO:0000313" key="2">
    <source>
        <dbReference type="EMBL" id="KAF2156323.1"/>
    </source>
</evidence>
<evidence type="ECO:0000313" key="3">
    <source>
        <dbReference type="Proteomes" id="UP000799439"/>
    </source>
</evidence>
<evidence type="ECO:0000259" key="1">
    <source>
        <dbReference type="Pfam" id="PF23658"/>
    </source>
</evidence>